<evidence type="ECO:0000313" key="1">
    <source>
        <dbReference type="EMBL" id="SFJ51826.1"/>
    </source>
</evidence>
<dbReference type="AlphaFoldDB" id="A0A1I3S2R8"/>
<dbReference type="STRING" id="1150112.SAMN04487893_10967"/>
<gene>
    <name evidence="1" type="ORF">SAMN04487893_10967</name>
</gene>
<proteinExistence type="predicted"/>
<dbReference type="InterPro" id="IPR011463">
    <property type="entry name" value="DUF1569"/>
</dbReference>
<name>A0A1I3S2R8_9FLAO</name>
<evidence type="ECO:0008006" key="3">
    <source>
        <dbReference type="Google" id="ProtNLM"/>
    </source>
</evidence>
<reference evidence="2" key="1">
    <citation type="submission" date="2016-10" db="EMBL/GenBank/DDBJ databases">
        <authorList>
            <person name="Varghese N."/>
            <person name="Submissions S."/>
        </authorList>
    </citation>
    <scope>NUCLEOTIDE SEQUENCE [LARGE SCALE GENOMIC DNA]</scope>
    <source>
        <strain evidence="2">DSM 26542</strain>
    </source>
</reference>
<dbReference type="OrthoDB" id="2599194at2"/>
<organism evidence="1 2">
    <name type="scientific">Myroides guanonis</name>
    <dbReference type="NCBI Taxonomy" id="1150112"/>
    <lineage>
        <taxon>Bacteria</taxon>
        <taxon>Pseudomonadati</taxon>
        <taxon>Bacteroidota</taxon>
        <taxon>Flavobacteriia</taxon>
        <taxon>Flavobacteriales</taxon>
        <taxon>Flavobacteriaceae</taxon>
        <taxon>Myroides</taxon>
    </lineage>
</organism>
<dbReference type="EMBL" id="FORU01000009">
    <property type="protein sequence ID" value="SFJ51826.1"/>
    <property type="molecule type" value="Genomic_DNA"/>
</dbReference>
<sequence length="150" mass="17614">MKNIFEKSISEELIARINNLNTSSMPQWGKMNVNQMLAHCNVAYELTYENKVSKPNWLKKMLLKTFVKPIVVGEKEYKRNSPTAPEFKIIGTREFDKEKERLIEYLKLTQEKGALFFEGKVNHSFGVLTSNEWSNMFYKHLNHHLNQFGV</sequence>
<dbReference type="Proteomes" id="UP000243887">
    <property type="component" value="Unassembled WGS sequence"/>
</dbReference>
<dbReference type="Pfam" id="PF07606">
    <property type="entry name" value="DUF1569"/>
    <property type="match status" value="1"/>
</dbReference>
<keyword evidence="2" id="KW-1185">Reference proteome</keyword>
<evidence type="ECO:0000313" key="2">
    <source>
        <dbReference type="Proteomes" id="UP000243887"/>
    </source>
</evidence>
<protein>
    <recommendedName>
        <fullName evidence="3">DUF1569 domain-containing protein</fullName>
    </recommendedName>
</protein>
<accession>A0A1I3S2R8</accession>
<dbReference type="RefSeq" id="WP_090679362.1">
    <property type="nucleotide sequence ID" value="NZ_FORU01000009.1"/>
</dbReference>